<feature type="non-terminal residue" evidence="2">
    <location>
        <position position="342"/>
    </location>
</feature>
<feature type="region of interest" description="Disordered" evidence="1">
    <location>
        <begin position="1"/>
        <end position="154"/>
    </location>
</feature>
<proteinExistence type="predicted"/>
<feature type="compositionally biased region" description="Low complexity" evidence="1">
    <location>
        <begin position="100"/>
        <end position="112"/>
    </location>
</feature>
<protein>
    <submittedName>
        <fullName evidence="2">Uncharacterized protein</fullName>
    </submittedName>
</protein>
<reference evidence="2" key="1">
    <citation type="submission" date="2013-11" db="EMBL/GenBank/DDBJ databases">
        <title>The Genome Sequence of Phytophthora parasitica CJ05E6.</title>
        <authorList>
            <consortium name="The Broad Institute Genomics Platform"/>
            <person name="Russ C."/>
            <person name="Tyler B."/>
            <person name="Panabieres F."/>
            <person name="Shan W."/>
            <person name="Tripathy S."/>
            <person name="Grunwald N."/>
            <person name="Machado M."/>
            <person name="Johnson C.S."/>
            <person name="Arredondo F."/>
            <person name="Hong C."/>
            <person name="Coffey M."/>
            <person name="Young S.K."/>
            <person name="Zeng Q."/>
            <person name="Gargeya S."/>
            <person name="Fitzgerald M."/>
            <person name="Abouelleil A."/>
            <person name="Alvarado L."/>
            <person name="Chapman S.B."/>
            <person name="Gainer-Dewar J."/>
            <person name="Goldberg J."/>
            <person name="Griggs A."/>
            <person name="Gujja S."/>
            <person name="Hansen M."/>
            <person name="Howarth C."/>
            <person name="Imamovic A."/>
            <person name="Ireland A."/>
            <person name="Larimer J."/>
            <person name="McCowan C."/>
            <person name="Murphy C."/>
            <person name="Pearson M."/>
            <person name="Poon T.W."/>
            <person name="Priest M."/>
            <person name="Roberts A."/>
            <person name="Saif S."/>
            <person name="Shea T."/>
            <person name="Sykes S."/>
            <person name="Wortman J."/>
            <person name="Nusbaum C."/>
            <person name="Birren B."/>
        </authorList>
    </citation>
    <scope>NUCLEOTIDE SEQUENCE [LARGE SCALE GENOMIC DNA]</scope>
    <source>
        <strain evidence="2">CJ05E6</strain>
    </source>
</reference>
<name>W2HQP3_PHYNI</name>
<dbReference type="AlphaFoldDB" id="W2HQP3"/>
<dbReference type="Proteomes" id="UP000053864">
    <property type="component" value="Unassembled WGS sequence"/>
</dbReference>
<evidence type="ECO:0000256" key="1">
    <source>
        <dbReference type="SAM" id="MobiDB-lite"/>
    </source>
</evidence>
<organism evidence="2">
    <name type="scientific">Phytophthora nicotianae</name>
    <name type="common">Potato buckeye rot agent</name>
    <name type="synonym">Phytophthora parasitica</name>
    <dbReference type="NCBI Taxonomy" id="4792"/>
    <lineage>
        <taxon>Eukaryota</taxon>
        <taxon>Sar</taxon>
        <taxon>Stramenopiles</taxon>
        <taxon>Oomycota</taxon>
        <taxon>Peronosporomycetes</taxon>
        <taxon>Peronosporales</taxon>
        <taxon>Peronosporaceae</taxon>
        <taxon>Phytophthora</taxon>
    </lineage>
</organism>
<accession>W2HQP3</accession>
<dbReference type="EMBL" id="KI676895">
    <property type="protein sequence ID" value="ETL24304.1"/>
    <property type="molecule type" value="Genomic_DNA"/>
</dbReference>
<dbReference type="VEuPathDB" id="FungiDB:PPTG_21777"/>
<dbReference type="VEuPathDB" id="FungiDB:PPTG_20036"/>
<feature type="compositionally biased region" description="Polar residues" evidence="1">
    <location>
        <begin position="42"/>
        <end position="79"/>
    </location>
</feature>
<gene>
    <name evidence="2" type="ORF">L916_21683</name>
</gene>
<evidence type="ECO:0000313" key="2">
    <source>
        <dbReference type="EMBL" id="ETL24304.1"/>
    </source>
</evidence>
<sequence>MSSPKMTPAKESAPADTAASVPVSAGTTTPASTHVDAPATEGNLSVPQYHLLQQQKRAQDSADTPSTILCGTSVLNTDGSIPIDYGSDFEDAPMEEDDASSSSAAVSKAAESTPDPLTGSRRTRDDDPGASSLKRPRTGEEAQQPPVPVTPSSCSCTASGVAVRPAWMPSASEIVDRFGSTSPPNPIPLYVCSAIYDVAANMQFDPSTNQRRGYYIGLFHELRWYAWNKTSRKSKVPEWVALCQSWNAFVVNFNNDAKAYRERVTAARQLFETFSSRHMIDHLHSEVVSAGISGAVPSGTTWPHCRFGAVRLSERDVLGYTSVRVPASLRELRAQLEQRDAP</sequence>
<feature type="compositionally biased region" description="Acidic residues" evidence="1">
    <location>
        <begin position="87"/>
        <end position="99"/>
    </location>
</feature>